<dbReference type="Pfam" id="PF05187">
    <property type="entry name" value="Fer4_ETF_QO"/>
    <property type="match status" value="1"/>
</dbReference>
<keyword evidence="9 19" id="KW-0274">FAD</keyword>
<evidence type="ECO:0000313" key="21">
    <source>
        <dbReference type="EMBL" id="KAJ8612572.1"/>
    </source>
</evidence>
<evidence type="ECO:0000313" key="22">
    <source>
        <dbReference type="Proteomes" id="UP001230188"/>
    </source>
</evidence>
<evidence type="ECO:0000256" key="1">
    <source>
        <dbReference type="ARBA" id="ARBA00001974"/>
    </source>
</evidence>
<dbReference type="PRINTS" id="PR00368">
    <property type="entry name" value="FADPNR"/>
</dbReference>
<evidence type="ECO:0000256" key="10">
    <source>
        <dbReference type="ARBA" id="ARBA00022946"/>
    </source>
</evidence>
<dbReference type="Pfam" id="PF21162">
    <property type="entry name" value="ETFQO_UQ-bd"/>
    <property type="match status" value="1"/>
</dbReference>
<evidence type="ECO:0000256" key="9">
    <source>
        <dbReference type="ARBA" id="ARBA00022827"/>
    </source>
</evidence>
<keyword evidence="16" id="KW-0496">Mitochondrion</keyword>
<dbReference type="InterPro" id="IPR036188">
    <property type="entry name" value="FAD/NAD-bd_sf"/>
</dbReference>
<keyword evidence="12 19" id="KW-0560">Oxidoreductase</keyword>
<evidence type="ECO:0000256" key="12">
    <source>
        <dbReference type="ARBA" id="ARBA00023002"/>
    </source>
</evidence>
<dbReference type="InterPro" id="IPR007859">
    <property type="entry name" value="ETF-QO/FixX_C"/>
</dbReference>
<keyword evidence="6 19" id="KW-0285">Flavoprotein</keyword>
<evidence type="ECO:0000256" key="11">
    <source>
        <dbReference type="ARBA" id="ARBA00022982"/>
    </source>
</evidence>
<dbReference type="PANTHER" id="PTHR10617:SF107">
    <property type="entry name" value="ELECTRON TRANSFER FLAVOPROTEIN-UBIQUINONE OXIDOREDUCTASE, MITOCHONDRIAL"/>
    <property type="match status" value="1"/>
</dbReference>
<proteinExistence type="inferred from homology"/>
<dbReference type="InterPro" id="IPR040156">
    <property type="entry name" value="ETF-QO"/>
</dbReference>
<sequence>MRRVVRRLLSVGGPRERMEYDVVIVGAGPAGLSAAIRLKQLNAELSVCVVEKGSEVGAHIVSGNVFEPRALDELIPEWRRDETCPVKTAVTRDRFLFLTEKWSAPLPTPPTLDNHGNYVTSLSQVVRWLGVKAEEAEVEIYPGFAASEVVYDDEGGVRGVATRDAGIDKNGQPKENYERGVELCGTVLLAEGARGSCSEAVISKFGLRPNRQSYGLGVKEVWRSSKTTPGFVQHTIGWPLDSGTYGGSFLYHMDDLVHVGFVVGLDYKNPNLSPYLEFQRFKHHPAVAEHLEGGECVQYGARVINEGGFQAIPQSLTFPGGALIGCSAGFLNVPKIKGTHTAMKSAMLAAEAFVDGNLESYDERLRASWVYEELRAVRNYKPSFDYGGLYPGLVYSGLSAYALRGNEPWTFPGARHADSETTKPSGPKIDYPKPDGILSFPLLTNLARSGVDHDDQPSHLRVRDHLKDDVLGNAKSLKERGGPERNFCPAGVYEYVDDNKTPSLVINSQNCVHCKCCAIKMPYDYIDWTVPQGGGGPNYTLT</sequence>
<keyword evidence="11 19" id="KW-0249">Electron transport</keyword>
<keyword evidence="22" id="KW-1185">Reference proteome</keyword>
<evidence type="ECO:0000256" key="19">
    <source>
        <dbReference type="RuleBase" id="RU366068"/>
    </source>
</evidence>
<keyword evidence="7 19" id="KW-0479">Metal-binding</keyword>
<dbReference type="PROSITE" id="PS51379">
    <property type="entry name" value="4FE4S_FER_2"/>
    <property type="match status" value="1"/>
</dbReference>
<dbReference type="GO" id="GO:0004174">
    <property type="term" value="F:electron-transferring-flavoprotein dehydrogenase activity"/>
    <property type="evidence" value="ECO:0007669"/>
    <property type="project" value="UniProtKB-UniRule"/>
</dbReference>
<keyword evidence="14 19" id="KW-0411">Iron-sulfur</keyword>
<evidence type="ECO:0000256" key="4">
    <source>
        <dbReference type="ARBA" id="ARBA00006796"/>
    </source>
</evidence>
<comment type="catalytic activity">
    <reaction evidence="18 19">
        <text>a ubiquinone + reduced [electron-transfer flavoprotein] = a ubiquinol + oxidized [electron-transfer flavoprotein] + H(+)</text>
        <dbReference type="Rhea" id="RHEA:24052"/>
        <dbReference type="Rhea" id="RHEA-COMP:9565"/>
        <dbReference type="Rhea" id="RHEA-COMP:9566"/>
        <dbReference type="Rhea" id="RHEA-COMP:10685"/>
        <dbReference type="Rhea" id="RHEA-COMP:10686"/>
        <dbReference type="ChEBI" id="CHEBI:15378"/>
        <dbReference type="ChEBI" id="CHEBI:16389"/>
        <dbReference type="ChEBI" id="CHEBI:17976"/>
        <dbReference type="ChEBI" id="CHEBI:57692"/>
        <dbReference type="ChEBI" id="CHEBI:58307"/>
        <dbReference type="EC" id="1.5.5.1"/>
    </reaction>
</comment>
<comment type="cofactor">
    <cofactor evidence="1 19">
        <name>FAD</name>
        <dbReference type="ChEBI" id="CHEBI:57692"/>
    </cofactor>
</comment>
<evidence type="ECO:0000256" key="13">
    <source>
        <dbReference type="ARBA" id="ARBA00023004"/>
    </source>
</evidence>
<dbReference type="SUPFAM" id="SSF51905">
    <property type="entry name" value="FAD/NAD(P)-binding domain"/>
    <property type="match status" value="1"/>
</dbReference>
<dbReference type="GO" id="GO:0005743">
    <property type="term" value="C:mitochondrial inner membrane"/>
    <property type="evidence" value="ECO:0007669"/>
    <property type="project" value="UniProtKB-SubCell"/>
</dbReference>
<evidence type="ECO:0000256" key="3">
    <source>
        <dbReference type="ARBA" id="ARBA00004273"/>
    </source>
</evidence>
<keyword evidence="17" id="KW-0472">Membrane</keyword>
<keyword evidence="13 19" id="KW-0408">Iron</keyword>
<dbReference type="Gene3D" id="3.50.50.60">
    <property type="entry name" value="FAD/NAD(P)-binding domain"/>
    <property type="match status" value="1"/>
</dbReference>
<dbReference type="Gene3D" id="3.30.9.90">
    <property type="match status" value="1"/>
</dbReference>
<dbReference type="GO" id="GO:0051539">
    <property type="term" value="F:4 iron, 4 sulfur cluster binding"/>
    <property type="evidence" value="ECO:0007669"/>
    <property type="project" value="UniProtKB-UniRule"/>
</dbReference>
<dbReference type="AlphaFoldDB" id="A0AAD7XR64"/>
<accession>A0AAD7XR64</accession>
<keyword evidence="5 19" id="KW-0813">Transport</keyword>
<dbReference type="Gene3D" id="3.30.70.20">
    <property type="match status" value="1"/>
</dbReference>
<dbReference type="InterPro" id="IPR003953">
    <property type="entry name" value="FAD-dep_OxRdtase_2_FAD-bd"/>
</dbReference>
<evidence type="ECO:0000256" key="7">
    <source>
        <dbReference type="ARBA" id="ARBA00022723"/>
    </source>
</evidence>
<dbReference type="InterPro" id="IPR017896">
    <property type="entry name" value="4Fe4S_Fe-S-bd"/>
</dbReference>
<evidence type="ECO:0000256" key="18">
    <source>
        <dbReference type="ARBA" id="ARBA00052682"/>
    </source>
</evidence>
<evidence type="ECO:0000259" key="20">
    <source>
        <dbReference type="PROSITE" id="PS51379"/>
    </source>
</evidence>
<evidence type="ECO:0000256" key="15">
    <source>
        <dbReference type="ARBA" id="ARBA00023075"/>
    </source>
</evidence>
<keyword evidence="15 19" id="KW-0830">Ubiquinone</keyword>
<evidence type="ECO:0000256" key="17">
    <source>
        <dbReference type="ARBA" id="ARBA00023136"/>
    </source>
</evidence>
<gene>
    <name evidence="21" type="ORF">CTAYLR_007195</name>
</gene>
<comment type="subcellular location">
    <subcellularLocation>
        <location evidence="3">Mitochondrion inner membrane</location>
    </subcellularLocation>
</comment>
<dbReference type="Proteomes" id="UP001230188">
    <property type="component" value="Unassembled WGS sequence"/>
</dbReference>
<evidence type="ECO:0000256" key="5">
    <source>
        <dbReference type="ARBA" id="ARBA00022448"/>
    </source>
</evidence>
<comment type="caution">
    <text evidence="21">The sequence shown here is derived from an EMBL/GenBank/DDBJ whole genome shotgun (WGS) entry which is preliminary data.</text>
</comment>
<dbReference type="SUPFAM" id="SSF54862">
    <property type="entry name" value="4Fe-4S ferredoxins"/>
    <property type="match status" value="1"/>
</dbReference>
<evidence type="ECO:0000256" key="2">
    <source>
        <dbReference type="ARBA" id="ARBA00002819"/>
    </source>
</evidence>
<keyword evidence="8" id="KW-0999">Mitochondrion inner membrane</keyword>
<evidence type="ECO:0000256" key="16">
    <source>
        <dbReference type="ARBA" id="ARBA00023128"/>
    </source>
</evidence>
<dbReference type="InterPro" id="IPR049398">
    <property type="entry name" value="ETF-QO/FixC_UQ-bd"/>
</dbReference>
<dbReference type="PANTHER" id="PTHR10617">
    <property type="entry name" value="ELECTRON TRANSFER FLAVOPROTEIN-UBIQUINONE OXIDOREDUCTASE"/>
    <property type="match status" value="1"/>
</dbReference>
<dbReference type="Pfam" id="PF00890">
    <property type="entry name" value="FAD_binding_2"/>
    <property type="match status" value="1"/>
</dbReference>
<evidence type="ECO:0000256" key="14">
    <source>
        <dbReference type="ARBA" id="ARBA00023014"/>
    </source>
</evidence>
<dbReference type="SUPFAM" id="SSF54373">
    <property type="entry name" value="FAD-linked reductases, C-terminal domain"/>
    <property type="match status" value="1"/>
</dbReference>
<protein>
    <recommendedName>
        <fullName evidence="19">Electron transfer flavoprotein-ubiquinone oxidoreductase</fullName>
        <shortName evidence="19">ETF-QO</shortName>
        <ecNumber evidence="19">1.5.5.1</ecNumber>
    </recommendedName>
</protein>
<keyword evidence="10" id="KW-0809">Transit peptide</keyword>
<evidence type="ECO:0000256" key="6">
    <source>
        <dbReference type="ARBA" id="ARBA00022630"/>
    </source>
</evidence>
<comment type="function">
    <text evidence="2 19">Accepts electrons from ETF and reduces ubiquinone.</text>
</comment>
<dbReference type="GO" id="GO:0046872">
    <property type="term" value="F:metal ion binding"/>
    <property type="evidence" value="ECO:0007669"/>
    <property type="project" value="UniProtKB-KW"/>
</dbReference>
<reference evidence="21" key="1">
    <citation type="submission" date="2023-01" db="EMBL/GenBank/DDBJ databases">
        <title>Metagenome sequencing of chrysophaentin producing Chrysophaeum taylorii.</title>
        <authorList>
            <person name="Davison J."/>
            <person name="Bewley C."/>
        </authorList>
    </citation>
    <scope>NUCLEOTIDE SEQUENCE</scope>
    <source>
        <strain evidence="21">NIES-1699</strain>
    </source>
</reference>
<dbReference type="EC" id="1.5.5.1" evidence="19"/>
<feature type="domain" description="4Fe-4S ferredoxin-type" evidence="20">
    <location>
        <begin position="502"/>
        <end position="531"/>
    </location>
</feature>
<evidence type="ECO:0000256" key="8">
    <source>
        <dbReference type="ARBA" id="ARBA00022792"/>
    </source>
</evidence>
<name>A0AAD7XR64_9STRA</name>
<organism evidence="21 22">
    <name type="scientific">Chrysophaeum taylorii</name>
    <dbReference type="NCBI Taxonomy" id="2483200"/>
    <lineage>
        <taxon>Eukaryota</taxon>
        <taxon>Sar</taxon>
        <taxon>Stramenopiles</taxon>
        <taxon>Ochrophyta</taxon>
        <taxon>Pelagophyceae</taxon>
        <taxon>Pelagomonadales</taxon>
        <taxon>Pelagomonadaceae</taxon>
        <taxon>Chrysophaeum</taxon>
    </lineage>
</organism>
<dbReference type="FunFam" id="3.30.70.20:FF:000015">
    <property type="entry name" value="Electron transfer flavoprotein-ubiquinone oxidoreductase"/>
    <property type="match status" value="1"/>
</dbReference>
<dbReference type="EMBL" id="JAQMWT010000046">
    <property type="protein sequence ID" value="KAJ8612572.1"/>
    <property type="molecule type" value="Genomic_DNA"/>
</dbReference>
<comment type="similarity">
    <text evidence="4">Belongs to the ETF-QO/FixC family.</text>
</comment>
<comment type="cofactor">
    <cofactor evidence="19">
        <name>[4Fe-4S] cluster</name>
        <dbReference type="ChEBI" id="CHEBI:49883"/>
    </cofactor>
    <text evidence="19">Binds 1 [4Fe-4S] cluster.</text>
</comment>